<evidence type="ECO:0008006" key="3">
    <source>
        <dbReference type="Google" id="ProtNLM"/>
    </source>
</evidence>
<accession>A0A4U5JR78</accession>
<evidence type="ECO:0000313" key="1">
    <source>
        <dbReference type="EMBL" id="TKR30447.1"/>
    </source>
</evidence>
<keyword evidence="2" id="KW-1185">Reference proteome</keyword>
<proteinExistence type="predicted"/>
<reference evidence="1 2" key="1">
    <citation type="submission" date="2019-04" db="EMBL/GenBank/DDBJ databases">
        <title>Reference strain of H23.</title>
        <authorList>
            <person name="Luo X."/>
        </authorList>
    </citation>
    <scope>NUCLEOTIDE SEQUENCE [LARGE SCALE GENOMIC DNA]</scope>
    <source>
        <strain evidence="1 2">H23</strain>
    </source>
</reference>
<dbReference type="OrthoDB" id="6944087at2"/>
<dbReference type="RefSeq" id="WP_137266877.1">
    <property type="nucleotide sequence ID" value="NZ_SZUA01000002.1"/>
</dbReference>
<dbReference type="NCBIfam" id="NF033894">
    <property type="entry name" value="Eex_IncN"/>
    <property type="match status" value="1"/>
</dbReference>
<dbReference type="InterPro" id="IPR047937">
    <property type="entry name" value="Eex_IncN-like"/>
</dbReference>
<dbReference type="AlphaFoldDB" id="A0A4U5JR78"/>
<evidence type="ECO:0000313" key="2">
    <source>
        <dbReference type="Proteomes" id="UP000308707"/>
    </source>
</evidence>
<gene>
    <name evidence="1" type="ORF">FCE95_10015</name>
</gene>
<comment type="caution">
    <text evidence="1">The sequence shown here is derived from an EMBL/GenBank/DDBJ whole genome shotgun (WGS) entry which is preliminary data.</text>
</comment>
<organism evidence="1 2">
    <name type="scientific">Luteimonas gilva</name>
    <dbReference type="NCBI Taxonomy" id="2572684"/>
    <lineage>
        <taxon>Bacteria</taxon>
        <taxon>Pseudomonadati</taxon>
        <taxon>Pseudomonadota</taxon>
        <taxon>Gammaproteobacteria</taxon>
        <taxon>Lysobacterales</taxon>
        <taxon>Lysobacteraceae</taxon>
        <taxon>Luteimonas</taxon>
    </lineage>
</organism>
<dbReference type="PROSITE" id="PS51257">
    <property type="entry name" value="PROKAR_LIPOPROTEIN"/>
    <property type="match status" value="1"/>
</dbReference>
<protein>
    <recommendedName>
        <fullName evidence="3">EexN family lipoprotein</fullName>
    </recommendedName>
</protein>
<dbReference type="EMBL" id="SZUA01000002">
    <property type="protein sequence ID" value="TKR30447.1"/>
    <property type="molecule type" value="Genomic_DNA"/>
</dbReference>
<sequence>MNAKPANLGCIAIALALSACNSAEPTRSVEWFVEHRQELKDTLAECNGNPGELVATTNCINAKKAQGKITWGAQGGGVKAEPIKF</sequence>
<name>A0A4U5JR78_9GAMM</name>
<dbReference type="Proteomes" id="UP000308707">
    <property type="component" value="Unassembled WGS sequence"/>
</dbReference>